<evidence type="ECO:0008006" key="3">
    <source>
        <dbReference type="Google" id="ProtNLM"/>
    </source>
</evidence>
<evidence type="ECO:0000313" key="1">
    <source>
        <dbReference type="EMBL" id="CAG7887337.1"/>
    </source>
</evidence>
<name>A0A8D9LUN6_BRACM</name>
<dbReference type="Gene3D" id="3.30.420.10">
    <property type="entry name" value="Ribonuclease H-like superfamily/Ribonuclease H"/>
    <property type="match status" value="1"/>
</dbReference>
<dbReference type="InterPro" id="IPR036397">
    <property type="entry name" value="RNaseH_sf"/>
</dbReference>
<organism evidence="1 2">
    <name type="scientific">Brassica campestris</name>
    <name type="common">Field mustard</name>
    <dbReference type="NCBI Taxonomy" id="3711"/>
    <lineage>
        <taxon>Eukaryota</taxon>
        <taxon>Viridiplantae</taxon>
        <taxon>Streptophyta</taxon>
        <taxon>Embryophyta</taxon>
        <taxon>Tracheophyta</taxon>
        <taxon>Spermatophyta</taxon>
        <taxon>Magnoliopsida</taxon>
        <taxon>eudicotyledons</taxon>
        <taxon>Gunneridae</taxon>
        <taxon>Pentapetalae</taxon>
        <taxon>rosids</taxon>
        <taxon>malvids</taxon>
        <taxon>Brassicales</taxon>
        <taxon>Brassicaceae</taxon>
        <taxon>Brassiceae</taxon>
        <taxon>Brassica</taxon>
    </lineage>
</organism>
<dbReference type="EMBL" id="LS974617">
    <property type="protein sequence ID" value="CAG7887337.1"/>
    <property type="molecule type" value="Genomic_DNA"/>
</dbReference>
<sequence length="111" mass="12621">RKLVYNSVTFYGDSSELYDTLSRNLSLGCNNILKGSKCPTYMEDIAILARGEEYNFHFQKIKRSCNVIADKLAKEVSNVVKPDGDEQVLRYQSWLFIRSYLGADLELTGNA</sequence>
<dbReference type="Proteomes" id="UP000694005">
    <property type="component" value="Chromosome A01"/>
</dbReference>
<evidence type="ECO:0000313" key="2">
    <source>
        <dbReference type="Proteomes" id="UP000694005"/>
    </source>
</evidence>
<dbReference type="AlphaFoldDB" id="A0A8D9LUN6"/>
<proteinExistence type="predicted"/>
<gene>
    <name evidence="1" type="ORF">BRAPAZ1V2_A01P14130.2</name>
</gene>
<reference evidence="1 2" key="1">
    <citation type="submission" date="2021-07" db="EMBL/GenBank/DDBJ databases">
        <authorList>
            <consortium name="Genoscope - CEA"/>
            <person name="William W."/>
        </authorList>
    </citation>
    <scope>NUCLEOTIDE SEQUENCE [LARGE SCALE GENOMIC DNA]</scope>
</reference>
<accession>A0A8D9LUN6</accession>
<protein>
    <recommendedName>
        <fullName evidence="3">RNase H type-1 domain-containing protein</fullName>
    </recommendedName>
</protein>
<dbReference type="GO" id="GO:0003676">
    <property type="term" value="F:nucleic acid binding"/>
    <property type="evidence" value="ECO:0007669"/>
    <property type="project" value="InterPro"/>
</dbReference>
<feature type="non-terminal residue" evidence="1">
    <location>
        <position position="111"/>
    </location>
</feature>
<dbReference type="Gramene" id="A01p14130.2_BraZ1">
    <property type="protein sequence ID" value="A01p14130.2_BraZ1.CDS"/>
    <property type="gene ID" value="A01g14130.2_BraZ1"/>
</dbReference>